<dbReference type="InterPro" id="IPR036416">
    <property type="entry name" value="Pept_tRNA_hydro_sf"/>
</dbReference>
<evidence type="ECO:0000256" key="5">
    <source>
        <dbReference type="ARBA" id="ARBA00038063"/>
    </source>
</evidence>
<evidence type="ECO:0000256" key="6">
    <source>
        <dbReference type="ARBA" id="ARBA00050038"/>
    </source>
</evidence>
<evidence type="ECO:0000313" key="12">
    <source>
        <dbReference type="Proteomes" id="UP000295304"/>
    </source>
</evidence>
<comment type="subunit">
    <text evidence="7">Monomer.</text>
</comment>
<dbReference type="GO" id="GO:0000049">
    <property type="term" value="F:tRNA binding"/>
    <property type="evidence" value="ECO:0007669"/>
    <property type="project" value="UniProtKB-UniRule"/>
</dbReference>
<dbReference type="Pfam" id="PF01195">
    <property type="entry name" value="Pept_tRNA_hydro"/>
    <property type="match status" value="1"/>
</dbReference>
<sequence length="218" mass="23549">MIRLVVGLGNPGAKYENNRHNVGFMAVDAIVHRHRFAPFRSKFQGDLAEGDVGGCKVLVLKPRTYMNESGRAVGAAARFFKIPPQDVLVIYDELDLAAGKIRVKLGGGLAGHNGLRSIAAAIGPEYHRLRIGIGHPGDKALVTSHVLGDFSKADKAWRDPLLEAIAERFEMLLEGDGNRFMTFVARDTAPPKAKTQPTRDDGEASAGNNEKGSSRHGV</sequence>
<evidence type="ECO:0000256" key="1">
    <source>
        <dbReference type="ARBA" id="ARBA00013260"/>
    </source>
</evidence>
<organism evidence="11 12">
    <name type="scientific">Varunaivibrio sulfuroxidans</name>
    <dbReference type="NCBI Taxonomy" id="1773489"/>
    <lineage>
        <taxon>Bacteria</taxon>
        <taxon>Pseudomonadati</taxon>
        <taxon>Pseudomonadota</taxon>
        <taxon>Alphaproteobacteria</taxon>
        <taxon>Rhodospirillales</taxon>
        <taxon>Magnetovibrionaceae</taxon>
        <taxon>Varunaivibrio</taxon>
    </lineage>
</organism>
<feature type="region of interest" description="Disordered" evidence="10">
    <location>
        <begin position="187"/>
        <end position="218"/>
    </location>
</feature>
<protein>
    <recommendedName>
        <fullName evidence="6 7">Peptidyl-tRNA hydrolase</fullName>
        <shortName evidence="7">Pth</shortName>
        <ecNumber evidence="1 7">3.1.1.29</ecNumber>
    </recommendedName>
</protein>
<name>A0A4R3J6F1_9PROT</name>
<dbReference type="GO" id="GO:0005737">
    <property type="term" value="C:cytoplasm"/>
    <property type="evidence" value="ECO:0007669"/>
    <property type="project" value="UniProtKB-SubCell"/>
</dbReference>
<evidence type="ECO:0000256" key="9">
    <source>
        <dbReference type="RuleBase" id="RU004320"/>
    </source>
</evidence>
<dbReference type="GO" id="GO:0072344">
    <property type="term" value="P:rescue of stalled ribosome"/>
    <property type="evidence" value="ECO:0007669"/>
    <property type="project" value="UniProtKB-UniRule"/>
</dbReference>
<keyword evidence="12" id="KW-1185">Reference proteome</keyword>
<keyword evidence="4 7" id="KW-0694">RNA-binding</keyword>
<feature type="site" description="Stabilizes the basic form of H active site to accept a proton" evidence="7">
    <location>
        <position position="92"/>
    </location>
</feature>
<feature type="binding site" evidence="7">
    <location>
        <position position="67"/>
    </location>
    <ligand>
        <name>tRNA</name>
        <dbReference type="ChEBI" id="CHEBI:17843"/>
    </ligand>
</feature>
<dbReference type="EMBL" id="SLZW01000009">
    <property type="protein sequence ID" value="TCS60904.1"/>
    <property type="molecule type" value="Genomic_DNA"/>
</dbReference>
<feature type="binding site" evidence="7">
    <location>
        <position position="15"/>
    </location>
    <ligand>
        <name>tRNA</name>
        <dbReference type="ChEBI" id="CHEBI:17843"/>
    </ligand>
</feature>
<evidence type="ECO:0000313" key="11">
    <source>
        <dbReference type="EMBL" id="TCS60904.1"/>
    </source>
</evidence>
<dbReference type="SUPFAM" id="SSF53178">
    <property type="entry name" value="Peptidyl-tRNA hydrolase-like"/>
    <property type="match status" value="1"/>
</dbReference>
<keyword evidence="3 7" id="KW-0378">Hydrolase</keyword>
<evidence type="ECO:0000256" key="7">
    <source>
        <dbReference type="HAMAP-Rule" id="MF_00083"/>
    </source>
</evidence>
<dbReference type="FunFam" id="3.40.50.1470:FF:000001">
    <property type="entry name" value="Peptidyl-tRNA hydrolase"/>
    <property type="match status" value="1"/>
</dbReference>
<feature type="active site" description="Proton acceptor" evidence="7">
    <location>
        <position position="20"/>
    </location>
</feature>
<comment type="function">
    <text evidence="7">Hydrolyzes ribosome-free peptidyl-tRNAs (with 1 or more amino acids incorporated), which drop off the ribosome during protein synthesis, or as a result of ribosome stalling.</text>
</comment>
<comment type="similarity">
    <text evidence="5 7 9">Belongs to the PTH family.</text>
</comment>
<reference evidence="11 12" key="1">
    <citation type="submission" date="2019-03" db="EMBL/GenBank/DDBJ databases">
        <title>Genomic Encyclopedia of Type Strains, Phase IV (KMG-IV): sequencing the most valuable type-strain genomes for metagenomic binning, comparative biology and taxonomic classification.</title>
        <authorList>
            <person name="Goeker M."/>
        </authorList>
    </citation>
    <scope>NUCLEOTIDE SEQUENCE [LARGE SCALE GENOMIC DNA]</scope>
    <source>
        <strain evidence="11 12">DSM 101688</strain>
    </source>
</reference>
<dbReference type="Proteomes" id="UP000295304">
    <property type="component" value="Unassembled WGS sequence"/>
</dbReference>
<accession>A0A4R3J6F1</accession>
<dbReference type="InterPro" id="IPR001328">
    <property type="entry name" value="Pept_tRNA_hydro"/>
</dbReference>
<dbReference type="EC" id="3.1.1.29" evidence="1 7"/>
<comment type="caution">
    <text evidence="11">The sequence shown here is derived from an EMBL/GenBank/DDBJ whole genome shotgun (WGS) entry which is preliminary data.</text>
</comment>
<feature type="site" description="Discriminates between blocked and unblocked aminoacyl-tRNA" evidence="7">
    <location>
        <position position="10"/>
    </location>
</feature>
<evidence type="ECO:0000256" key="4">
    <source>
        <dbReference type="ARBA" id="ARBA00022884"/>
    </source>
</evidence>
<evidence type="ECO:0000256" key="8">
    <source>
        <dbReference type="RuleBase" id="RU000673"/>
    </source>
</evidence>
<dbReference type="HAMAP" id="MF_00083">
    <property type="entry name" value="Pept_tRNA_hydro_bact"/>
    <property type="match status" value="1"/>
</dbReference>
<comment type="catalytic activity">
    <reaction evidence="7 8">
        <text>an N-acyl-L-alpha-aminoacyl-tRNA + H2O = an N-acyl-L-amino acid + a tRNA + H(+)</text>
        <dbReference type="Rhea" id="RHEA:54448"/>
        <dbReference type="Rhea" id="RHEA-COMP:10123"/>
        <dbReference type="Rhea" id="RHEA-COMP:13883"/>
        <dbReference type="ChEBI" id="CHEBI:15377"/>
        <dbReference type="ChEBI" id="CHEBI:15378"/>
        <dbReference type="ChEBI" id="CHEBI:59874"/>
        <dbReference type="ChEBI" id="CHEBI:78442"/>
        <dbReference type="ChEBI" id="CHEBI:138191"/>
        <dbReference type="EC" id="3.1.1.29"/>
    </reaction>
</comment>
<comment type="subcellular location">
    <subcellularLocation>
        <location evidence="7">Cytoplasm</location>
    </subcellularLocation>
</comment>
<dbReference type="GO" id="GO:0004045">
    <property type="term" value="F:peptidyl-tRNA hydrolase activity"/>
    <property type="evidence" value="ECO:0007669"/>
    <property type="project" value="UniProtKB-UniRule"/>
</dbReference>
<dbReference type="NCBIfam" id="TIGR00447">
    <property type="entry name" value="pth"/>
    <property type="match status" value="1"/>
</dbReference>
<comment type="function">
    <text evidence="7">Catalyzes the release of premature peptidyl moieties from peptidyl-tRNA molecules trapped in stalled 50S ribosomal subunits, and thus maintains levels of free tRNAs and 50S ribosomes.</text>
</comment>
<feature type="binding site" evidence="7">
    <location>
        <position position="113"/>
    </location>
    <ligand>
        <name>tRNA</name>
        <dbReference type="ChEBI" id="CHEBI:17843"/>
    </ligand>
</feature>
<dbReference type="PANTHER" id="PTHR17224">
    <property type="entry name" value="PEPTIDYL-TRNA HYDROLASE"/>
    <property type="match status" value="1"/>
</dbReference>
<evidence type="ECO:0000256" key="2">
    <source>
        <dbReference type="ARBA" id="ARBA00022555"/>
    </source>
</evidence>
<evidence type="ECO:0000256" key="10">
    <source>
        <dbReference type="SAM" id="MobiDB-lite"/>
    </source>
</evidence>
<dbReference type="PANTHER" id="PTHR17224:SF1">
    <property type="entry name" value="PEPTIDYL-TRNA HYDROLASE"/>
    <property type="match status" value="1"/>
</dbReference>
<dbReference type="Gene3D" id="3.40.50.1470">
    <property type="entry name" value="Peptidyl-tRNA hydrolase"/>
    <property type="match status" value="1"/>
</dbReference>
<dbReference type="AlphaFoldDB" id="A0A4R3J6F1"/>
<dbReference type="PROSITE" id="PS01195">
    <property type="entry name" value="PEPT_TRNA_HYDROL_1"/>
    <property type="match status" value="1"/>
</dbReference>
<evidence type="ECO:0000256" key="3">
    <source>
        <dbReference type="ARBA" id="ARBA00022801"/>
    </source>
</evidence>
<feature type="binding site" evidence="7">
    <location>
        <position position="65"/>
    </location>
    <ligand>
        <name>tRNA</name>
        <dbReference type="ChEBI" id="CHEBI:17843"/>
    </ligand>
</feature>
<dbReference type="GO" id="GO:0006515">
    <property type="term" value="P:protein quality control for misfolded or incompletely synthesized proteins"/>
    <property type="evidence" value="ECO:0007669"/>
    <property type="project" value="UniProtKB-UniRule"/>
</dbReference>
<dbReference type="CDD" id="cd00462">
    <property type="entry name" value="PTH"/>
    <property type="match status" value="1"/>
</dbReference>
<gene>
    <name evidence="7" type="primary">pth</name>
    <name evidence="11" type="ORF">EDD55_10964</name>
</gene>
<dbReference type="RefSeq" id="WP_243644813.1">
    <property type="nucleotide sequence ID" value="NZ_CP119676.1"/>
</dbReference>
<keyword evidence="2 7" id="KW-0820">tRNA-binding</keyword>
<dbReference type="InterPro" id="IPR018171">
    <property type="entry name" value="Pept_tRNA_hydro_CS"/>
</dbReference>
<dbReference type="PROSITE" id="PS01196">
    <property type="entry name" value="PEPT_TRNA_HYDROL_2"/>
    <property type="match status" value="1"/>
</dbReference>
<keyword evidence="7" id="KW-0963">Cytoplasm</keyword>
<proteinExistence type="inferred from homology"/>